<evidence type="ECO:0000256" key="2">
    <source>
        <dbReference type="SAM" id="Phobius"/>
    </source>
</evidence>
<feature type="transmembrane region" description="Helical" evidence="2">
    <location>
        <begin position="56"/>
        <end position="81"/>
    </location>
</feature>
<evidence type="ECO:0000313" key="4">
    <source>
        <dbReference type="Proteomes" id="UP000617734"/>
    </source>
</evidence>
<protein>
    <submittedName>
        <fullName evidence="3">Uncharacterized protein</fullName>
    </submittedName>
</protein>
<evidence type="ECO:0000256" key="1">
    <source>
        <dbReference type="SAM" id="MobiDB-lite"/>
    </source>
</evidence>
<comment type="caution">
    <text evidence="3">The sequence shown here is derived from an EMBL/GenBank/DDBJ whole genome shotgun (WGS) entry which is preliminary data.</text>
</comment>
<keyword evidence="2" id="KW-0472">Membrane</keyword>
<name>A0A919GHF3_9ACTN</name>
<proteinExistence type="predicted"/>
<feature type="region of interest" description="Disordered" evidence="1">
    <location>
        <begin position="101"/>
        <end position="126"/>
    </location>
</feature>
<dbReference type="AlphaFoldDB" id="A0A919GHF3"/>
<reference evidence="3" key="2">
    <citation type="submission" date="2020-09" db="EMBL/GenBank/DDBJ databases">
        <authorList>
            <person name="Sun Q."/>
            <person name="Ohkuma M."/>
        </authorList>
    </citation>
    <scope>NUCLEOTIDE SEQUENCE</scope>
    <source>
        <strain evidence="3">JCM 4646</strain>
    </source>
</reference>
<feature type="transmembrane region" description="Helical" evidence="2">
    <location>
        <begin position="12"/>
        <end position="36"/>
    </location>
</feature>
<sequence length="139" mass="14465">MPDSRGAFDERVYAMLLLLGLLLLGATGAFVGLLIADNTGGPSYDVTILGHQIATMTGLAIFLSGVALTLVAGLALVMIKVGAARAGRRRRLIRSARLAVAGKAGQGDRAPGQPAAPRPTDEVGSTALPRTRRRLHFGH</sequence>
<keyword evidence="2" id="KW-0812">Transmembrane</keyword>
<dbReference type="Proteomes" id="UP000617734">
    <property type="component" value="Unassembled WGS sequence"/>
</dbReference>
<dbReference type="EMBL" id="BNBO01000070">
    <property type="protein sequence ID" value="GHH84031.1"/>
    <property type="molecule type" value="Genomic_DNA"/>
</dbReference>
<accession>A0A919GHF3</accession>
<gene>
    <name evidence="3" type="ORF">GCM10018781_72540</name>
</gene>
<evidence type="ECO:0000313" key="3">
    <source>
        <dbReference type="EMBL" id="GHH84031.1"/>
    </source>
</evidence>
<keyword evidence="2" id="KW-1133">Transmembrane helix</keyword>
<reference evidence="3" key="1">
    <citation type="journal article" date="2014" name="Int. J. Syst. Evol. Microbiol.">
        <title>Complete genome sequence of Corynebacterium casei LMG S-19264T (=DSM 44701T), isolated from a smear-ripened cheese.</title>
        <authorList>
            <consortium name="US DOE Joint Genome Institute (JGI-PGF)"/>
            <person name="Walter F."/>
            <person name="Albersmeier A."/>
            <person name="Kalinowski J."/>
            <person name="Ruckert C."/>
        </authorList>
    </citation>
    <scope>NUCLEOTIDE SEQUENCE</scope>
    <source>
        <strain evidence="3">JCM 4646</strain>
    </source>
</reference>
<keyword evidence="4" id="KW-1185">Reference proteome</keyword>
<organism evidence="3 4">
    <name type="scientific">Kitasatospora indigofera</name>
    <dbReference type="NCBI Taxonomy" id="67307"/>
    <lineage>
        <taxon>Bacteria</taxon>
        <taxon>Bacillati</taxon>
        <taxon>Actinomycetota</taxon>
        <taxon>Actinomycetes</taxon>
        <taxon>Kitasatosporales</taxon>
        <taxon>Streptomycetaceae</taxon>
        <taxon>Kitasatospora</taxon>
    </lineage>
</organism>